<dbReference type="Proteomes" id="UP001642502">
    <property type="component" value="Unassembled WGS sequence"/>
</dbReference>
<feature type="region of interest" description="Disordered" evidence="1">
    <location>
        <begin position="126"/>
        <end position="145"/>
    </location>
</feature>
<feature type="region of interest" description="Disordered" evidence="1">
    <location>
        <begin position="1"/>
        <end position="33"/>
    </location>
</feature>
<accession>A0ABP0DWR3</accession>
<protein>
    <submittedName>
        <fullName evidence="2">Uncharacterized protein</fullName>
    </submittedName>
</protein>
<feature type="compositionally biased region" description="Polar residues" evidence="1">
    <location>
        <begin position="127"/>
        <end position="136"/>
    </location>
</feature>
<dbReference type="EMBL" id="CAWUON010000096">
    <property type="protein sequence ID" value="CAK7272736.1"/>
    <property type="molecule type" value="Genomic_DNA"/>
</dbReference>
<evidence type="ECO:0000256" key="1">
    <source>
        <dbReference type="SAM" id="MobiDB-lite"/>
    </source>
</evidence>
<sequence>MSTVGDNMASPEGSAAGQQRTQGPRIPLDPSRVPEDLKNIAHIFSTDVDRYFENDDDFEPATATVDNLNDYTFMPSSENMPKSAEVSNHVAVKDQCAVKLNSQLRQTQGIITPSAHVVKITDEQDDSIVSGNSGTLRTKDPGGSSRILKSRQMMERSKIASTSRMVPEPQRNFCANAHVCSKLLGSSHKNKLQTAVKAVNDIPDSDKLAATMLVFGAYSRISTSCLPALSNQKSLTVSDTAMAHFHKWRSKSASHKALCRHECLDISTVRTLPICAPIA</sequence>
<keyword evidence="3" id="KW-1185">Reference proteome</keyword>
<comment type="caution">
    <text evidence="2">The sequence shown here is derived from an EMBL/GenBank/DDBJ whole genome shotgun (WGS) entry which is preliminary data.</text>
</comment>
<name>A0ABP0DWR3_9PEZI</name>
<evidence type="ECO:0000313" key="2">
    <source>
        <dbReference type="EMBL" id="CAK7272736.1"/>
    </source>
</evidence>
<gene>
    <name evidence="2" type="ORF">SEPCBS119000_005280</name>
</gene>
<proteinExistence type="predicted"/>
<evidence type="ECO:0000313" key="3">
    <source>
        <dbReference type="Proteomes" id="UP001642502"/>
    </source>
</evidence>
<organism evidence="2 3">
    <name type="scientific">Sporothrix epigloea</name>
    <dbReference type="NCBI Taxonomy" id="1892477"/>
    <lineage>
        <taxon>Eukaryota</taxon>
        <taxon>Fungi</taxon>
        <taxon>Dikarya</taxon>
        <taxon>Ascomycota</taxon>
        <taxon>Pezizomycotina</taxon>
        <taxon>Sordariomycetes</taxon>
        <taxon>Sordariomycetidae</taxon>
        <taxon>Ophiostomatales</taxon>
        <taxon>Ophiostomataceae</taxon>
        <taxon>Sporothrix</taxon>
    </lineage>
</organism>
<reference evidence="2 3" key="1">
    <citation type="submission" date="2024-01" db="EMBL/GenBank/DDBJ databases">
        <authorList>
            <person name="Allen C."/>
            <person name="Tagirdzhanova G."/>
        </authorList>
    </citation>
    <scope>NUCLEOTIDE SEQUENCE [LARGE SCALE GENOMIC DNA]</scope>
    <source>
        <strain evidence="2 3">CBS 119000</strain>
    </source>
</reference>